<dbReference type="Pfam" id="PF00320">
    <property type="entry name" value="GATA"/>
    <property type="match status" value="1"/>
</dbReference>
<sequence length="180" mass="21198">MLNTYRQRTPPYEKDLHYNHLSGASGGASSYYHSGEYAEHDNAETSSTLPPLLRTEPRQPDHYYTSQHIPQPDTHQHTLSHHHHQQTYHHHHNEQRDASCRECLRPQYSPPVQKQNHPPSSRWLDLSSTRCYNCDTTATPLWRRDENGNTICNACGLYYKLHNVHRPLSMKRTVIKRRKR</sequence>
<dbReference type="GO" id="GO:0008270">
    <property type="term" value="F:zinc ion binding"/>
    <property type="evidence" value="ECO:0007669"/>
    <property type="project" value="UniProtKB-KW"/>
</dbReference>
<dbReference type="InterPro" id="IPR013088">
    <property type="entry name" value="Znf_NHR/GATA"/>
</dbReference>
<dbReference type="FunFam" id="3.30.50.10:FF:000007">
    <property type="entry name" value="Nitrogen regulatory AreA, N-terminal"/>
    <property type="match status" value="1"/>
</dbReference>
<dbReference type="SUPFAM" id="SSF57716">
    <property type="entry name" value="Glucocorticoid receptor-like (DNA-binding domain)"/>
    <property type="match status" value="1"/>
</dbReference>
<dbReference type="Gene3D" id="3.30.50.10">
    <property type="entry name" value="Erythroid Transcription Factor GATA-1, subunit A"/>
    <property type="match status" value="1"/>
</dbReference>
<protein>
    <recommendedName>
        <fullName evidence="8">GATA-type domain-containing protein</fullName>
    </recommendedName>
</protein>
<evidence type="ECO:0000256" key="5">
    <source>
        <dbReference type="ARBA" id="ARBA00023242"/>
    </source>
</evidence>
<evidence type="ECO:0000259" key="8">
    <source>
        <dbReference type="PROSITE" id="PS50114"/>
    </source>
</evidence>
<name>A0A1X2H8P3_SYNRA</name>
<dbReference type="GO" id="GO:0000978">
    <property type="term" value="F:RNA polymerase II cis-regulatory region sequence-specific DNA binding"/>
    <property type="evidence" value="ECO:0007669"/>
    <property type="project" value="TreeGrafter"/>
</dbReference>
<dbReference type="InParanoid" id="A0A1X2H8P3"/>
<evidence type="ECO:0000256" key="6">
    <source>
        <dbReference type="PROSITE-ProRule" id="PRU00094"/>
    </source>
</evidence>
<comment type="caution">
    <text evidence="9">The sequence shown here is derived from an EMBL/GenBank/DDBJ whole genome shotgun (WGS) entry which is preliminary data.</text>
</comment>
<gene>
    <name evidence="9" type="ORF">BCR43DRAFT_442789</name>
</gene>
<evidence type="ECO:0000256" key="4">
    <source>
        <dbReference type="ARBA" id="ARBA00022833"/>
    </source>
</evidence>
<feature type="non-terminal residue" evidence="9">
    <location>
        <position position="180"/>
    </location>
</feature>
<evidence type="ECO:0000313" key="9">
    <source>
        <dbReference type="EMBL" id="ORY94926.1"/>
    </source>
</evidence>
<keyword evidence="2" id="KW-0479">Metal-binding</keyword>
<dbReference type="SMART" id="SM00401">
    <property type="entry name" value="ZnF_GATA"/>
    <property type="match status" value="1"/>
</dbReference>
<reference evidence="9 10" key="1">
    <citation type="submission" date="2016-07" db="EMBL/GenBank/DDBJ databases">
        <title>Pervasive Adenine N6-methylation of Active Genes in Fungi.</title>
        <authorList>
            <consortium name="DOE Joint Genome Institute"/>
            <person name="Mondo S.J."/>
            <person name="Dannebaum R.O."/>
            <person name="Kuo R.C."/>
            <person name="Labutti K."/>
            <person name="Haridas S."/>
            <person name="Kuo A."/>
            <person name="Salamov A."/>
            <person name="Ahrendt S.R."/>
            <person name="Lipzen A."/>
            <person name="Sullivan W."/>
            <person name="Andreopoulos W.B."/>
            <person name="Clum A."/>
            <person name="Lindquist E."/>
            <person name="Daum C."/>
            <person name="Ramamoorthy G.K."/>
            <person name="Gryganskyi A."/>
            <person name="Culley D."/>
            <person name="Magnuson J.K."/>
            <person name="James T.Y."/>
            <person name="O'Malley M.A."/>
            <person name="Stajich J.E."/>
            <person name="Spatafora J.W."/>
            <person name="Visel A."/>
            <person name="Grigoriev I.V."/>
        </authorList>
    </citation>
    <scope>NUCLEOTIDE SEQUENCE [LARGE SCALE GENOMIC DNA]</scope>
    <source>
        <strain evidence="9 10">NRRL 2496</strain>
    </source>
</reference>
<dbReference type="PROSITE" id="PS50114">
    <property type="entry name" value="GATA_ZN_FINGER_2"/>
    <property type="match status" value="1"/>
</dbReference>
<dbReference type="InterPro" id="IPR039355">
    <property type="entry name" value="Transcription_factor_GATA"/>
</dbReference>
<feature type="region of interest" description="Disordered" evidence="7">
    <location>
        <begin position="40"/>
        <end position="99"/>
    </location>
</feature>
<keyword evidence="5" id="KW-0539">Nucleus</keyword>
<dbReference type="OrthoDB" id="515401at2759"/>
<dbReference type="GO" id="GO:0000981">
    <property type="term" value="F:DNA-binding transcription factor activity, RNA polymerase II-specific"/>
    <property type="evidence" value="ECO:0007669"/>
    <property type="project" value="TreeGrafter"/>
</dbReference>
<dbReference type="PANTHER" id="PTHR10071:SF281">
    <property type="entry name" value="BOX A-BINDING FACTOR-RELATED"/>
    <property type="match status" value="1"/>
</dbReference>
<dbReference type="PROSITE" id="PS00344">
    <property type="entry name" value="GATA_ZN_FINGER_1"/>
    <property type="match status" value="1"/>
</dbReference>
<accession>A0A1X2H8P3</accession>
<dbReference type="InterPro" id="IPR000679">
    <property type="entry name" value="Znf_GATA"/>
</dbReference>
<dbReference type="EMBL" id="MCGN01000007">
    <property type="protein sequence ID" value="ORY94926.1"/>
    <property type="molecule type" value="Genomic_DNA"/>
</dbReference>
<evidence type="ECO:0000313" key="10">
    <source>
        <dbReference type="Proteomes" id="UP000242180"/>
    </source>
</evidence>
<feature type="region of interest" description="Disordered" evidence="7">
    <location>
        <begin position="1"/>
        <end position="20"/>
    </location>
</feature>
<proteinExistence type="predicted"/>
<dbReference type="GO" id="GO:0005634">
    <property type="term" value="C:nucleus"/>
    <property type="evidence" value="ECO:0007669"/>
    <property type="project" value="UniProtKB-SubCell"/>
</dbReference>
<dbReference type="GO" id="GO:0045944">
    <property type="term" value="P:positive regulation of transcription by RNA polymerase II"/>
    <property type="evidence" value="ECO:0007669"/>
    <property type="project" value="TreeGrafter"/>
</dbReference>
<feature type="domain" description="GATA-type" evidence="8">
    <location>
        <begin position="125"/>
        <end position="178"/>
    </location>
</feature>
<evidence type="ECO:0000256" key="7">
    <source>
        <dbReference type="SAM" id="MobiDB-lite"/>
    </source>
</evidence>
<dbReference type="PRINTS" id="PR00619">
    <property type="entry name" value="GATAZNFINGER"/>
</dbReference>
<feature type="compositionally biased region" description="Basic residues" evidence="7">
    <location>
        <begin position="78"/>
        <end position="93"/>
    </location>
</feature>
<keyword evidence="3 6" id="KW-0863">Zinc-finger</keyword>
<dbReference type="CDD" id="cd00202">
    <property type="entry name" value="ZnF_GATA"/>
    <property type="match status" value="1"/>
</dbReference>
<keyword evidence="10" id="KW-1185">Reference proteome</keyword>
<evidence type="ECO:0000256" key="1">
    <source>
        <dbReference type="ARBA" id="ARBA00004123"/>
    </source>
</evidence>
<keyword evidence="4" id="KW-0862">Zinc</keyword>
<evidence type="ECO:0000256" key="3">
    <source>
        <dbReference type="ARBA" id="ARBA00022771"/>
    </source>
</evidence>
<dbReference type="Proteomes" id="UP000242180">
    <property type="component" value="Unassembled WGS sequence"/>
</dbReference>
<comment type="subcellular location">
    <subcellularLocation>
        <location evidence="1">Nucleus</location>
    </subcellularLocation>
</comment>
<dbReference type="GO" id="GO:0000122">
    <property type="term" value="P:negative regulation of transcription by RNA polymerase II"/>
    <property type="evidence" value="ECO:0007669"/>
    <property type="project" value="TreeGrafter"/>
</dbReference>
<organism evidence="9 10">
    <name type="scientific">Syncephalastrum racemosum</name>
    <name type="common">Filamentous fungus</name>
    <dbReference type="NCBI Taxonomy" id="13706"/>
    <lineage>
        <taxon>Eukaryota</taxon>
        <taxon>Fungi</taxon>
        <taxon>Fungi incertae sedis</taxon>
        <taxon>Mucoromycota</taxon>
        <taxon>Mucoromycotina</taxon>
        <taxon>Mucoromycetes</taxon>
        <taxon>Mucorales</taxon>
        <taxon>Syncephalastraceae</taxon>
        <taxon>Syncephalastrum</taxon>
    </lineage>
</organism>
<evidence type="ECO:0000256" key="2">
    <source>
        <dbReference type="ARBA" id="ARBA00022723"/>
    </source>
</evidence>
<dbReference type="STRING" id="13706.A0A1X2H8P3"/>
<dbReference type="PANTHER" id="PTHR10071">
    <property type="entry name" value="TRANSCRIPTION FACTOR GATA FAMILY MEMBER"/>
    <property type="match status" value="1"/>
</dbReference>
<dbReference type="AlphaFoldDB" id="A0A1X2H8P3"/>